<protein>
    <recommendedName>
        <fullName evidence="5">B box-type domain-containing protein</fullName>
    </recommendedName>
</protein>
<evidence type="ECO:0000313" key="7">
    <source>
        <dbReference type="Proteomes" id="UP001188597"/>
    </source>
</evidence>
<evidence type="ECO:0000259" key="5">
    <source>
        <dbReference type="PROSITE" id="PS50119"/>
    </source>
</evidence>
<organism evidence="6 7">
    <name type="scientific">Escallonia herrerae</name>
    <dbReference type="NCBI Taxonomy" id="1293975"/>
    <lineage>
        <taxon>Eukaryota</taxon>
        <taxon>Viridiplantae</taxon>
        <taxon>Streptophyta</taxon>
        <taxon>Embryophyta</taxon>
        <taxon>Tracheophyta</taxon>
        <taxon>Spermatophyta</taxon>
        <taxon>Magnoliopsida</taxon>
        <taxon>eudicotyledons</taxon>
        <taxon>Gunneridae</taxon>
        <taxon>Pentapetalae</taxon>
        <taxon>asterids</taxon>
        <taxon>campanulids</taxon>
        <taxon>Escalloniales</taxon>
        <taxon>Escalloniaceae</taxon>
        <taxon>Escallonia</taxon>
    </lineage>
</organism>
<dbReference type="SMART" id="SM00336">
    <property type="entry name" value="BBOX"/>
    <property type="match status" value="1"/>
</dbReference>
<dbReference type="AlphaFoldDB" id="A0AA88WWZ5"/>
<evidence type="ECO:0000256" key="4">
    <source>
        <dbReference type="PROSITE-ProRule" id="PRU00024"/>
    </source>
</evidence>
<comment type="caution">
    <text evidence="6">The sequence shown here is derived from an EMBL/GenBank/DDBJ whole genome shotgun (WGS) entry which is preliminary data.</text>
</comment>
<dbReference type="EMBL" id="JAVXUP010000171">
    <property type="protein sequence ID" value="KAK3035561.1"/>
    <property type="molecule type" value="Genomic_DNA"/>
</dbReference>
<sequence>MKARLCELCEGEATLHCASDSAFLCWKCDATVHGANFLVARHVRSIVCSKCKAFTVNSFSGGGHRQLGSCACRSCSLESPDGDVDSLSSSSACVSSTTETSVTRPKKIDQTASSNTDVCSKYSKCAAKLSGEVRSGDSKVEGILVNWCTRLGVSGGVSLDAVQIASRAFGICLEKKAVLRHRVCLAASLWLGFKLVGMSTWQNLNGLGEVSGVPAKLILASESKLERIMRRRRPLRHVQEEGWAECSA</sequence>
<accession>A0AA88WWZ5</accession>
<dbReference type="PANTHER" id="PTHR31717">
    <property type="entry name" value="ZINC FINGER PROTEIN CONSTANS-LIKE 10"/>
    <property type="match status" value="1"/>
</dbReference>
<keyword evidence="1" id="KW-0479">Metal-binding</keyword>
<name>A0AA88WWZ5_9ASTE</name>
<dbReference type="PROSITE" id="PS50119">
    <property type="entry name" value="ZF_BBOX"/>
    <property type="match status" value="1"/>
</dbReference>
<keyword evidence="2 4" id="KW-0863">Zinc-finger</keyword>
<dbReference type="Proteomes" id="UP001188597">
    <property type="component" value="Unassembled WGS sequence"/>
</dbReference>
<dbReference type="PANTHER" id="PTHR31717:SF142">
    <property type="entry name" value="B-BOX DOMAIN PROTEIN 30-RELATED"/>
    <property type="match status" value="1"/>
</dbReference>
<evidence type="ECO:0000313" key="6">
    <source>
        <dbReference type="EMBL" id="KAK3035561.1"/>
    </source>
</evidence>
<keyword evidence="3" id="KW-0862">Zinc</keyword>
<dbReference type="InterPro" id="IPR049808">
    <property type="entry name" value="CONSTANS-like_Bbox1"/>
</dbReference>
<gene>
    <name evidence="6" type="ORF">RJ639_034766</name>
</gene>
<reference evidence="6" key="1">
    <citation type="submission" date="2022-12" db="EMBL/GenBank/DDBJ databases">
        <title>Draft genome assemblies for two species of Escallonia (Escalloniales).</title>
        <authorList>
            <person name="Chanderbali A."/>
            <person name="Dervinis C."/>
            <person name="Anghel I."/>
            <person name="Soltis D."/>
            <person name="Soltis P."/>
            <person name="Zapata F."/>
        </authorList>
    </citation>
    <scope>NUCLEOTIDE SEQUENCE</scope>
    <source>
        <strain evidence="6">UCBG64.0493</strain>
        <tissue evidence="6">Leaf</tissue>
    </source>
</reference>
<dbReference type="InterPro" id="IPR000315">
    <property type="entry name" value="Znf_B-box"/>
</dbReference>
<feature type="domain" description="B box-type" evidence="5">
    <location>
        <begin position="1"/>
        <end position="47"/>
    </location>
</feature>
<keyword evidence="7" id="KW-1185">Reference proteome</keyword>
<proteinExistence type="predicted"/>
<evidence type="ECO:0000256" key="3">
    <source>
        <dbReference type="ARBA" id="ARBA00022833"/>
    </source>
</evidence>
<evidence type="ECO:0000256" key="1">
    <source>
        <dbReference type="ARBA" id="ARBA00022723"/>
    </source>
</evidence>
<evidence type="ECO:0000256" key="2">
    <source>
        <dbReference type="ARBA" id="ARBA00022771"/>
    </source>
</evidence>
<dbReference type="CDD" id="cd19821">
    <property type="entry name" value="Bbox1_BBX-like"/>
    <property type="match status" value="1"/>
</dbReference>
<dbReference type="GO" id="GO:0008270">
    <property type="term" value="F:zinc ion binding"/>
    <property type="evidence" value="ECO:0007669"/>
    <property type="project" value="UniProtKB-KW"/>
</dbReference>